<keyword evidence="5" id="KW-0934">Plastid</keyword>
<evidence type="ECO:0000256" key="1">
    <source>
        <dbReference type="ARBA" id="ARBA00009296"/>
    </source>
</evidence>
<dbReference type="SUPFAM" id="SSF143800">
    <property type="entry name" value="L28p-like"/>
    <property type="match status" value="1"/>
</dbReference>
<name>A0A5J6DUQ6_9STRA</name>
<dbReference type="PANTHER" id="PTHR33280">
    <property type="entry name" value="50S RIBOSOMAL PROTEIN L31, CHLOROPLASTIC"/>
    <property type="match status" value="1"/>
</dbReference>
<dbReference type="GO" id="GO:1990904">
    <property type="term" value="C:ribonucleoprotein complex"/>
    <property type="evidence" value="ECO:0007669"/>
    <property type="project" value="UniProtKB-KW"/>
</dbReference>
<evidence type="ECO:0000256" key="3">
    <source>
        <dbReference type="ARBA" id="ARBA00023274"/>
    </source>
</evidence>
<comment type="similarity">
    <text evidence="1">Belongs to the bacterial ribosomal protein bL31 family. Type A subfamily.</text>
</comment>
<dbReference type="PROSITE" id="PS01143">
    <property type="entry name" value="RIBOSOMAL_L31"/>
    <property type="match status" value="1"/>
</dbReference>
<evidence type="ECO:0000256" key="4">
    <source>
        <dbReference type="RuleBase" id="RU000564"/>
    </source>
</evidence>
<dbReference type="InterPro" id="IPR042105">
    <property type="entry name" value="Ribosomal_bL31_sf"/>
</dbReference>
<reference evidence="5" key="1">
    <citation type="journal article" date="2019" name="Am. J. Bot.">
        <title>A single loss of photosynthesis in the diatom order Bacillariales (Bacillariophyta).</title>
        <authorList>
            <person name="Onyshchenko A."/>
            <person name="Ruck E.C."/>
            <person name="Nakov T."/>
            <person name="Alverson A.J."/>
        </authorList>
    </citation>
    <scope>NUCLEOTIDE SEQUENCE</scope>
    <source>
        <strain evidence="5">Nitz4</strain>
    </source>
</reference>
<dbReference type="Gene3D" id="4.10.830.30">
    <property type="entry name" value="Ribosomal protein L31"/>
    <property type="match status" value="1"/>
</dbReference>
<dbReference type="Pfam" id="PF01197">
    <property type="entry name" value="Ribosomal_L31"/>
    <property type="match status" value="1"/>
</dbReference>
<proteinExistence type="inferred from homology"/>
<organism evidence="5">
    <name type="scientific">Nitzschia sp.</name>
    <name type="common">in: diatoms</name>
    <dbReference type="NCBI Taxonomy" id="1884248"/>
    <lineage>
        <taxon>Eukaryota</taxon>
        <taxon>Sar</taxon>
        <taxon>Stramenopiles</taxon>
        <taxon>Ochrophyta</taxon>
        <taxon>Bacillariophyta</taxon>
        <taxon>Bacillariophyceae</taxon>
        <taxon>Bacillariophycidae</taxon>
        <taxon>Bacillariales</taxon>
        <taxon>Bacillariaceae</taxon>
        <taxon>Nitzschia</taxon>
    </lineage>
</organism>
<dbReference type="GO" id="GO:0003735">
    <property type="term" value="F:structural constituent of ribosome"/>
    <property type="evidence" value="ECO:0007669"/>
    <property type="project" value="InterPro"/>
</dbReference>
<dbReference type="InterPro" id="IPR002150">
    <property type="entry name" value="Ribosomal_bL31"/>
</dbReference>
<dbReference type="AlphaFoldDB" id="A0A5J6DUQ6"/>
<keyword evidence="3 4" id="KW-0687">Ribonucleoprotein</keyword>
<evidence type="ECO:0000256" key="2">
    <source>
        <dbReference type="ARBA" id="ARBA00022980"/>
    </source>
</evidence>
<sequence>MIKKKHIKWISNSIVIFNGKILCLIGSTKSKLKIDICLLNHPFYSKNQSISDSEGRIEKFMKKYKLTNN</sequence>
<accession>A0A5J6DUQ6</accession>
<dbReference type="NCBIfam" id="TIGR00105">
    <property type="entry name" value="L31"/>
    <property type="match status" value="1"/>
</dbReference>
<evidence type="ECO:0000313" key="5">
    <source>
        <dbReference type="EMBL" id="QES95282.1"/>
    </source>
</evidence>
<dbReference type="PRINTS" id="PR01249">
    <property type="entry name" value="RIBOSOMALL31"/>
</dbReference>
<dbReference type="PANTHER" id="PTHR33280:SF1">
    <property type="entry name" value="LARGE RIBOSOMAL SUBUNIT PROTEIN BL31C"/>
    <property type="match status" value="1"/>
</dbReference>
<dbReference type="InterPro" id="IPR034704">
    <property type="entry name" value="Ribosomal_bL28/bL31-like_sf"/>
</dbReference>
<gene>
    <name evidence="5" type="primary">rpl31</name>
</gene>
<protein>
    <recommendedName>
        <fullName evidence="4">50S ribosomal protein L31</fullName>
    </recommendedName>
</protein>
<dbReference type="EMBL" id="MG273660">
    <property type="protein sequence ID" value="QES95282.1"/>
    <property type="molecule type" value="Genomic_DNA"/>
</dbReference>
<dbReference type="GO" id="GO:0005840">
    <property type="term" value="C:ribosome"/>
    <property type="evidence" value="ECO:0007669"/>
    <property type="project" value="UniProtKB-KW"/>
</dbReference>
<keyword evidence="2 4" id="KW-0689">Ribosomal protein</keyword>
<geneLocation type="plastid" evidence="5"/>
<dbReference type="GO" id="GO:0006412">
    <property type="term" value="P:translation"/>
    <property type="evidence" value="ECO:0007669"/>
    <property type="project" value="InterPro"/>
</dbReference>